<accession>A0AAD8K328</accession>
<evidence type="ECO:0000259" key="4">
    <source>
        <dbReference type="Pfam" id="PF21530"/>
    </source>
</evidence>
<dbReference type="GO" id="GO:0000723">
    <property type="term" value="P:telomere maintenance"/>
    <property type="evidence" value="ECO:0007669"/>
    <property type="project" value="InterPro"/>
</dbReference>
<dbReference type="InterPro" id="IPR027417">
    <property type="entry name" value="P-loop_NTPase"/>
</dbReference>
<comment type="catalytic activity">
    <reaction evidence="1">
        <text>ATP + H2O = ADP + phosphate + H(+)</text>
        <dbReference type="Rhea" id="RHEA:13065"/>
        <dbReference type="ChEBI" id="CHEBI:15377"/>
        <dbReference type="ChEBI" id="CHEBI:15378"/>
        <dbReference type="ChEBI" id="CHEBI:30616"/>
        <dbReference type="ChEBI" id="CHEBI:43474"/>
        <dbReference type="ChEBI" id="CHEBI:456216"/>
        <dbReference type="EC" id="5.6.2.3"/>
    </reaction>
</comment>
<dbReference type="PANTHER" id="PTHR10492:SF57">
    <property type="entry name" value="ATP-DEPENDENT DNA HELICASE"/>
    <property type="match status" value="1"/>
</dbReference>
<keyword evidence="1" id="KW-0547">Nucleotide-binding</keyword>
<dbReference type="PANTHER" id="PTHR10492">
    <property type="match status" value="1"/>
</dbReference>
<dbReference type="GO" id="GO:0005524">
    <property type="term" value="F:ATP binding"/>
    <property type="evidence" value="ECO:0007669"/>
    <property type="project" value="UniProtKB-KW"/>
</dbReference>
<keyword evidence="1" id="KW-0347">Helicase</keyword>
<evidence type="ECO:0000259" key="2">
    <source>
        <dbReference type="Pfam" id="PF05970"/>
    </source>
</evidence>
<dbReference type="CDD" id="cd18809">
    <property type="entry name" value="SF1_C_RecD"/>
    <property type="match status" value="1"/>
</dbReference>
<keyword evidence="1" id="KW-0067">ATP-binding</keyword>
<dbReference type="Gene3D" id="3.40.50.300">
    <property type="entry name" value="P-loop containing nucleotide triphosphate hydrolases"/>
    <property type="match status" value="1"/>
</dbReference>
<dbReference type="InterPro" id="IPR049163">
    <property type="entry name" value="Pif1-like_2B_dom"/>
</dbReference>
<comment type="cofactor">
    <cofactor evidence="1">
        <name>Mg(2+)</name>
        <dbReference type="ChEBI" id="CHEBI:18420"/>
    </cofactor>
</comment>
<evidence type="ECO:0000313" key="6">
    <source>
        <dbReference type="Proteomes" id="UP001229421"/>
    </source>
</evidence>
<dbReference type="GO" id="GO:0006281">
    <property type="term" value="P:DNA repair"/>
    <property type="evidence" value="ECO:0007669"/>
    <property type="project" value="UniProtKB-KW"/>
</dbReference>
<dbReference type="Pfam" id="PF21530">
    <property type="entry name" value="Pif1_2B_dom"/>
    <property type="match status" value="1"/>
</dbReference>
<evidence type="ECO:0000313" key="5">
    <source>
        <dbReference type="EMBL" id="KAK1414443.1"/>
    </source>
</evidence>
<keyword evidence="1" id="KW-0227">DNA damage</keyword>
<dbReference type="SUPFAM" id="SSF52540">
    <property type="entry name" value="P-loop containing nucleoside triphosphate hydrolases"/>
    <property type="match status" value="2"/>
</dbReference>
<comment type="caution">
    <text evidence="5">The sequence shown here is derived from an EMBL/GenBank/DDBJ whole genome shotgun (WGS) entry which is preliminary data.</text>
</comment>
<dbReference type="GO" id="GO:0016787">
    <property type="term" value="F:hydrolase activity"/>
    <property type="evidence" value="ECO:0007669"/>
    <property type="project" value="UniProtKB-KW"/>
</dbReference>
<keyword evidence="1" id="KW-0234">DNA repair</keyword>
<reference evidence="5" key="1">
    <citation type="journal article" date="2023" name="bioRxiv">
        <title>Improved chromosome-level genome assembly for marigold (Tagetes erecta).</title>
        <authorList>
            <person name="Jiang F."/>
            <person name="Yuan L."/>
            <person name="Wang S."/>
            <person name="Wang H."/>
            <person name="Xu D."/>
            <person name="Wang A."/>
            <person name="Fan W."/>
        </authorList>
    </citation>
    <scope>NUCLEOTIDE SEQUENCE</scope>
    <source>
        <strain evidence="5">WSJ</strain>
        <tissue evidence="5">Leaf</tissue>
    </source>
</reference>
<dbReference type="GO" id="GO:0043139">
    <property type="term" value="F:5'-3' DNA helicase activity"/>
    <property type="evidence" value="ECO:0007669"/>
    <property type="project" value="UniProtKB-EC"/>
</dbReference>
<comment type="similarity">
    <text evidence="1">Belongs to the helicase family.</text>
</comment>
<evidence type="ECO:0000256" key="1">
    <source>
        <dbReference type="RuleBase" id="RU363044"/>
    </source>
</evidence>
<evidence type="ECO:0000259" key="3">
    <source>
        <dbReference type="Pfam" id="PF14214"/>
    </source>
</evidence>
<dbReference type="Pfam" id="PF05970">
    <property type="entry name" value="PIF1"/>
    <property type="match status" value="1"/>
</dbReference>
<dbReference type="InterPro" id="IPR025476">
    <property type="entry name" value="Helitron_helicase-like"/>
</dbReference>
<dbReference type="Proteomes" id="UP001229421">
    <property type="component" value="Unassembled WGS sequence"/>
</dbReference>
<keyword evidence="6" id="KW-1185">Reference proteome</keyword>
<feature type="domain" description="Helitron helicase-like" evidence="3">
    <location>
        <begin position="235"/>
        <end position="415"/>
    </location>
</feature>
<dbReference type="Pfam" id="PF14214">
    <property type="entry name" value="Helitron_like_N"/>
    <property type="match status" value="1"/>
</dbReference>
<feature type="domain" description="DNA helicase Pif1-like 2B" evidence="4">
    <location>
        <begin position="1175"/>
        <end position="1219"/>
    </location>
</feature>
<keyword evidence="1" id="KW-0233">DNA recombination</keyword>
<name>A0AAD8K328_TARER</name>
<dbReference type="EC" id="5.6.2.3" evidence="1"/>
<dbReference type="GO" id="GO:0006310">
    <property type="term" value="P:DNA recombination"/>
    <property type="evidence" value="ECO:0007669"/>
    <property type="project" value="UniProtKB-KW"/>
</dbReference>
<dbReference type="EMBL" id="JAUHHV010000008">
    <property type="protein sequence ID" value="KAK1414443.1"/>
    <property type="molecule type" value="Genomic_DNA"/>
</dbReference>
<dbReference type="InterPro" id="IPR010285">
    <property type="entry name" value="DNA_helicase_pif1-like_DEAD"/>
</dbReference>
<keyword evidence="1" id="KW-0378">Hydrolase</keyword>
<organism evidence="5 6">
    <name type="scientific">Tagetes erecta</name>
    <name type="common">African marigold</name>
    <dbReference type="NCBI Taxonomy" id="13708"/>
    <lineage>
        <taxon>Eukaryota</taxon>
        <taxon>Viridiplantae</taxon>
        <taxon>Streptophyta</taxon>
        <taxon>Embryophyta</taxon>
        <taxon>Tracheophyta</taxon>
        <taxon>Spermatophyta</taxon>
        <taxon>Magnoliopsida</taxon>
        <taxon>eudicotyledons</taxon>
        <taxon>Gunneridae</taxon>
        <taxon>Pentapetalae</taxon>
        <taxon>asterids</taxon>
        <taxon>campanulids</taxon>
        <taxon>Asterales</taxon>
        <taxon>Asteraceae</taxon>
        <taxon>Asteroideae</taxon>
        <taxon>Heliantheae alliance</taxon>
        <taxon>Tageteae</taxon>
        <taxon>Tagetes</taxon>
    </lineage>
</organism>
<sequence length="1336" mass="151991">MNSPNLFIEKVTNGSVNTLQSTQKRRERKEYLDARKFKRFNKTSNAHLSSRKSTSIIIDENGNNGHTNLTSSNQLPGASNGSIRIPLSNIAIARSKSIELKIIRYLKNMLDSNNVLVQSYRMVRDTFEAEPHLHMKLRLIGKREKDGRTYNLPTASEVAALIVGDFAEGLEKRDIVVKSREGHLHRISELHPSYLALQYPLLFPYGEDCYRVDIPHRGVAPDSTDKRATCTMREFFAYRIQDRANEFSLILNSRRLFQQFLVDAYTMVETERLNFIRGQQSKLRCQSFEKLKNIRNQDDNDISNTGKRVILPSSFTGGSWYMMQNYLDAMAICKWYGYPDFFITVTCNPKWPEVKRFLEDTSLNPEDRPDILCRLFKIKLDSLITDLKDKSILGKVSAVVYTIEFQKRGLPHAHICLFMRASDKYPTVEHIDPVISAEIPDPNEDLELYTLVSDFMIHSPCGSYNMKCSCMVDKKCSKSFPKPFRDHTSIDANGYPLYRRRASGHYVEKSGIKLYNGSVVPYNKTLLRKYQAHINVEWCNQAGSIKYLFKYINKGPDRVTVAVEQENTESDQQPPVDEIKNFYDCRYLSACEATWRIFAYDVHHRYPSVIRLPFHLPNQQQVVYGEDDDIDNVLSKPSVAVSKFLGWMECNKTNEDARKLSYVEFPTKFVWKQDELRWKERKNGISIGRIHSVPPSLGEAYYLRILLNKVKGPKSFEDIRTVDGQIHPTFRQACFARGLLDDDTEYVEAIQEASHAGSGYYLRTLFATMLTCQCLSRPEYNSDLSLNDEQLQNLTLYEIEKILVRNNSTLRNWNTMPYPDNESVHSSNNRLIIEELNYNKLDLQLDFTNLFMALTDEQKSIFNKITNAVKENKGGVFFVYGYGGTGKTFLWKTLSASIRSKGEIVLNVASSGIASLLLTGGRTAHSRFILPLNLNEDSICNIMPGSDLANLLNKSSLIIWDEAPMVHRHGFEALDRTLKDILTSNGYKNPDLPFGGKTIVFGGDFRQILPVIPSGSRQDIVNASLSSSYIWDTCMVLKLTRNMRLHVGSDENNIHQTNIFSKWLLDIGEGNVGGPNDGEAVIEIPDDLLIMDACDPISKLIEFVYPSILTNFTNSKFFQERAILAPTNEAVEEINDLFLSMIPGDEKEYLSSDSICESEDLHEGFDQNLYSPDVLNGLKISGLPNHRLALKIGVPVMLLRNIDQKNGLCNGTRLQVLSLGNRVIEAEVISGSNIGTRTFIPRLALTPSDKKIAFKFQRRQFPIAVCFAMTINKSQGQSLSRVGLLLKQPCFSHGQLYVALSRVKSRDGLKLLIFDNDGNPTNKTSNVVYKEVFRDL</sequence>
<gene>
    <name evidence="5" type="ORF">QVD17_30187</name>
</gene>
<feature type="domain" description="DNA helicase Pif1-like DEAD-box helicase" evidence="2">
    <location>
        <begin position="854"/>
        <end position="1074"/>
    </location>
</feature>
<protein>
    <recommendedName>
        <fullName evidence="1">ATP-dependent DNA helicase</fullName>
        <ecNumber evidence="1">5.6.2.3</ecNumber>
    </recommendedName>
</protein>
<proteinExistence type="inferred from homology"/>